<dbReference type="EMBL" id="BAAABY010000070">
    <property type="protein sequence ID" value="GAA0500814.1"/>
    <property type="molecule type" value="Genomic_DNA"/>
</dbReference>
<sequence length="150" mass="16572">MTSELATFLRDRYAEDKRRAEGSRKVRNDISGRPCPRCGEPVDGWGSPLDSGVVRITHGGYLDGCDLTEEEWAPFGDDGITDEGAHALADVEMKLSLVGLCEPPLVETTGPKDTERQFMPGEGAPWGLPVLQRLASLYADHPDYRAEWRL</sequence>
<comment type="caution">
    <text evidence="1">The sequence shown here is derived from an EMBL/GenBank/DDBJ whole genome shotgun (WGS) entry which is preliminary data.</text>
</comment>
<reference evidence="2" key="1">
    <citation type="journal article" date="2019" name="Int. J. Syst. Evol. Microbiol.">
        <title>The Global Catalogue of Microorganisms (GCM) 10K type strain sequencing project: providing services to taxonomists for standard genome sequencing and annotation.</title>
        <authorList>
            <consortium name="The Broad Institute Genomics Platform"/>
            <consortium name="The Broad Institute Genome Sequencing Center for Infectious Disease"/>
            <person name="Wu L."/>
            <person name="Ma J."/>
        </authorList>
    </citation>
    <scope>NUCLEOTIDE SEQUENCE [LARGE SCALE GENOMIC DNA]</scope>
    <source>
        <strain evidence="2">JCM 4805</strain>
    </source>
</reference>
<keyword evidence="2" id="KW-1185">Reference proteome</keyword>
<dbReference type="Proteomes" id="UP001500909">
    <property type="component" value="Unassembled WGS sequence"/>
</dbReference>
<protein>
    <submittedName>
        <fullName evidence="1">Uncharacterized protein</fullName>
    </submittedName>
</protein>
<dbReference type="RefSeq" id="WP_346100415.1">
    <property type="nucleotide sequence ID" value="NZ_BAAABY010000070.1"/>
</dbReference>
<dbReference type="Pfam" id="PF19730">
    <property type="entry name" value="DUF6221"/>
    <property type="match status" value="1"/>
</dbReference>
<accession>A0ABP3LI52</accession>
<proteinExistence type="predicted"/>
<evidence type="ECO:0000313" key="2">
    <source>
        <dbReference type="Proteomes" id="UP001500909"/>
    </source>
</evidence>
<evidence type="ECO:0000313" key="1">
    <source>
        <dbReference type="EMBL" id="GAA0500814.1"/>
    </source>
</evidence>
<organism evidence="1 2">
    <name type="scientific">Streptomyces olivaceiscleroticus</name>
    <dbReference type="NCBI Taxonomy" id="68245"/>
    <lineage>
        <taxon>Bacteria</taxon>
        <taxon>Bacillati</taxon>
        <taxon>Actinomycetota</taxon>
        <taxon>Actinomycetes</taxon>
        <taxon>Kitasatosporales</taxon>
        <taxon>Streptomycetaceae</taxon>
        <taxon>Streptomyces</taxon>
    </lineage>
</organism>
<name>A0ABP3LI52_9ACTN</name>
<dbReference type="InterPro" id="IPR046193">
    <property type="entry name" value="DUF6221"/>
</dbReference>
<gene>
    <name evidence="1" type="ORF">GCM10010361_77870</name>
</gene>